<sequence length="424" mass="46458">MPARTHSRRPTPSPAESPLTPAKIPIVDRSILRKLDDMEIHPQPDERSYFTFASIPNRPPMAQSPARVLSPTSPIHLRPRTHTIPHPLHGAPPPPPKHPRAAERGQEPHGRVLQARFRDLGRLEAQLPAGRVTTTKLEVFQRWVEALAPGPSAQLLDANATTAYDDVSVRAHAPLHIHLKHPAAPTHPVAPSIVDALTRRDVHAPAATAPSPSLPDVLIFTYDLRFPIFPPLPRSAHPQSHLKLHYAPPSSARSPLLGPPPGRPCVAVHWRMESCRLRCCWSIRSAWFVSGKEVGNDVDFADEGALVLASSAEPKAKSGMFRGVGRSTGGGGDRRGRVACWGRNGKDGKREWASELLQDAGVRAIVDTIIGMRVTVFVSGKPGCARVSSFTRQVIDERRAVFDVLNENKDERQAPMQNIVELFG</sequence>
<dbReference type="Proteomes" id="UP001215598">
    <property type="component" value="Unassembled WGS sequence"/>
</dbReference>
<evidence type="ECO:0000256" key="1">
    <source>
        <dbReference type="SAM" id="MobiDB-lite"/>
    </source>
</evidence>
<organism evidence="2 3">
    <name type="scientific">Mycena metata</name>
    <dbReference type="NCBI Taxonomy" id="1033252"/>
    <lineage>
        <taxon>Eukaryota</taxon>
        <taxon>Fungi</taxon>
        <taxon>Dikarya</taxon>
        <taxon>Basidiomycota</taxon>
        <taxon>Agaricomycotina</taxon>
        <taxon>Agaricomycetes</taxon>
        <taxon>Agaricomycetidae</taxon>
        <taxon>Agaricales</taxon>
        <taxon>Marasmiineae</taxon>
        <taxon>Mycenaceae</taxon>
        <taxon>Mycena</taxon>
    </lineage>
</organism>
<keyword evidence="3" id="KW-1185">Reference proteome</keyword>
<name>A0AAD7NCZ5_9AGAR</name>
<dbReference type="AlphaFoldDB" id="A0AAD7NCZ5"/>
<evidence type="ECO:0000313" key="3">
    <source>
        <dbReference type="Proteomes" id="UP001215598"/>
    </source>
</evidence>
<feature type="region of interest" description="Disordered" evidence="1">
    <location>
        <begin position="38"/>
        <end position="108"/>
    </location>
</feature>
<gene>
    <name evidence="2" type="ORF">B0H16DRAFT_1886319</name>
</gene>
<comment type="caution">
    <text evidence="2">The sequence shown here is derived from an EMBL/GenBank/DDBJ whole genome shotgun (WGS) entry which is preliminary data.</text>
</comment>
<reference evidence="2" key="1">
    <citation type="submission" date="2023-03" db="EMBL/GenBank/DDBJ databases">
        <title>Massive genome expansion in bonnet fungi (Mycena s.s.) driven by repeated elements and novel gene families across ecological guilds.</title>
        <authorList>
            <consortium name="Lawrence Berkeley National Laboratory"/>
            <person name="Harder C.B."/>
            <person name="Miyauchi S."/>
            <person name="Viragh M."/>
            <person name="Kuo A."/>
            <person name="Thoen E."/>
            <person name="Andreopoulos B."/>
            <person name="Lu D."/>
            <person name="Skrede I."/>
            <person name="Drula E."/>
            <person name="Henrissat B."/>
            <person name="Morin E."/>
            <person name="Kohler A."/>
            <person name="Barry K."/>
            <person name="LaButti K."/>
            <person name="Morin E."/>
            <person name="Salamov A."/>
            <person name="Lipzen A."/>
            <person name="Mereny Z."/>
            <person name="Hegedus B."/>
            <person name="Baldrian P."/>
            <person name="Stursova M."/>
            <person name="Weitz H."/>
            <person name="Taylor A."/>
            <person name="Grigoriev I.V."/>
            <person name="Nagy L.G."/>
            <person name="Martin F."/>
            <person name="Kauserud H."/>
        </authorList>
    </citation>
    <scope>NUCLEOTIDE SEQUENCE</scope>
    <source>
        <strain evidence="2">CBHHK182m</strain>
    </source>
</reference>
<dbReference type="EMBL" id="JARKIB010000049">
    <property type="protein sequence ID" value="KAJ7755529.1"/>
    <property type="molecule type" value="Genomic_DNA"/>
</dbReference>
<proteinExistence type="predicted"/>
<accession>A0AAD7NCZ5</accession>
<feature type="compositionally biased region" description="Basic and acidic residues" evidence="1">
    <location>
        <begin position="38"/>
        <end position="48"/>
    </location>
</feature>
<feature type="region of interest" description="Disordered" evidence="1">
    <location>
        <begin position="1"/>
        <end position="26"/>
    </location>
</feature>
<protein>
    <submittedName>
        <fullName evidence="2">Uncharacterized protein</fullName>
    </submittedName>
</protein>
<evidence type="ECO:0000313" key="2">
    <source>
        <dbReference type="EMBL" id="KAJ7755529.1"/>
    </source>
</evidence>